<keyword evidence="1" id="KW-0812">Transmembrane</keyword>
<dbReference type="PANTHER" id="PTHR35797:SF1">
    <property type="entry name" value="PROTEASE"/>
    <property type="match status" value="1"/>
</dbReference>
<dbReference type="InterPro" id="IPR042150">
    <property type="entry name" value="MmRce1-like"/>
</dbReference>
<feature type="transmembrane region" description="Helical" evidence="1">
    <location>
        <begin position="234"/>
        <end position="255"/>
    </location>
</feature>
<feature type="domain" description="CAAX prenyl protease 2/Lysostaphin resistance protein A-like" evidence="2">
    <location>
        <begin position="144"/>
        <end position="246"/>
    </location>
</feature>
<accession>A0ABQ6G7A4</accession>
<reference evidence="3 4" key="1">
    <citation type="submission" date="2023-02" db="EMBL/GenBank/DDBJ databases">
        <title>Dictyobacter halimunensis sp. nov., a new member of the class Ktedonobacteria from forest soil in a geothermal area.</title>
        <authorList>
            <person name="Rachmania M.K."/>
            <person name="Ningsih F."/>
            <person name="Sakai Y."/>
            <person name="Yabe S."/>
            <person name="Yokota A."/>
            <person name="Sjamsuridzal W."/>
        </authorList>
    </citation>
    <scope>NUCLEOTIDE SEQUENCE [LARGE SCALE GENOMIC DNA]</scope>
    <source>
        <strain evidence="3 4">S3.2.2.5</strain>
    </source>
</reference>
<dbReference type="EMBL" id="BSRI01000002">
    <property type="protein sequence ID" value="GLV60696.1"/>
    <property type="molecule type" value="Genomic_DNA"/>
</dbReference>
<dbReference type="InterPro" id="IPR003675">
    <property type="entry name" value="Rce1/LyrA-like_dom"/>
</dbReference>
<keyword evidence="4" id="KW-1185">Reference proteome</keyword>
<feature type="transmembrane region" description="Helical" evidence="1">
    <location>
        <begin position="261"/>
        <end position="286"/>
    </location>
</feature>
<comment type="caution">
    <text evidence="3">The sequence shown here is derived from an EMBL/GenBank/DDBJ whole genome shotgun (WGS) entry which is preliminary data.</text>
</comment>
<dbReference type="Pfam" id="PF02517">
    <property type="entry name" value="Rce1-like"/>
    <property type="match status" value="1"/>
</dbReference>
<sequence>MERSLKTAKAGISQHTERVDWGGVLWYLLGTFLLSWAAWLGLYLLGIPGEARGDVAMYGPAVSCLLVRWLRREGFADAGLRLASRDQRGTWRWYLAAYLVPLLVLAVGLCLSLLLGWQRWILPDTMRQLHLSPAILAGILAALPMVVVGLVMIVTFGEELGWRGYLLPRLLPLGQTRAALLIGVIWGLWHIPTILLDDHGFGAALPWLSIPAWTVVITFYSIFLTWLRTGSSSIWPGVLAHAVLNTYTSFSFASFSVTNRYLGSPIGLVTMIPFALLDLWIIWRWLKCDTDASR</sequence>
<protein>
    <submittedName>
        <fullName evidence="3">Abortive infection protein</fullName>
    </submittedName>
</protein>
<organism evidence="3 4">
    <name type="scientific">Dictyobacter halimunensis</name>
    <dbReference type="NCBI Taxonomy" id="3026934"/>
    <lineage>
        <taxon>Bacteria</taxon>
        <taxon>Bacillati</taxon>
        <taxon>Chloroflexota</taxon>
        <taxon>Ktedonobacteria</taxon>
        <taxon>Ktedonobacterales</taxon>
        <taxon>Dictyobacteraceae</taxon>
        <taxon>Dictyobacter</taxon>
    </lineage>
</organism>
<feature type="transmembrane region" description="Helical" evidence="1">
    <location>
        <begin position="91"/>
        <end position="115"/>
    </location>
</feature>
<feature type="transmembrane region" description="Helical" evidence="1">
    <location>
        <begin position="208"/>
        <end position="227"/>
    </location>
</feature>
<gene>
    <name evidence="3" type="ORF">KDH_75150</name>
</gene>
<proteinExistence type="predicted"/>
<dbReference type="Proteomes" id="UP001344906">
    <property type="component" value="Unassembled WGS sequence"/>
</dbReference>
<evidence type="ECO:0000256" key="1">
    <source>
        <dbReference type="SAM" id="Phobius"/>
    </source>
</evidence>
<name>A0ABQ6G7A4_9CHLR</name>
<dbReference type="PANTHER" id="PTHR35797">
    <property type="entry name" value="PROTEASE-RELATED"/>
    <property type="match status" value="1"/>
</dbReference>
<feature type="transmembrane region" description="Helical" evidence="1">
    <location>
        <begin position="135"/>
        <end position="157"/>
    </location>
</feature>
<evidence type="ECO:0000313" key="4">
    <source>
        <dbReference type="Proteomes" id="UP001344906"/>
    </source>
</evidence>
<evidence type="ECO:0000313" key="3">
    <source>
        <dbReference type="EMBL" id="GLV60696.1"/>
    </source>
</evidence>
<dbReference type="RefSeq" id="WP_338257834.1">
    <property type="nucleotide sequence ID" value="NZ_BSRI01000002.1"/>
</dbReference>
<feature type="transmembrane region" description="Helical" evidence="1">
    <location>
        <begin position="178"/>
        <end position="196"/>
    </location>
</feature>
<feature type="transmembrane region" description="Helical" evidence="1">
    <location>
        <begin position="21"/>
        <end position="45"/>
    </location>
</feature>
<evidence type="ECO:0000259" key="2">
    <source>
        <dbReference type="Pfam" id="PF02517"/>
    </source>
</evidence>
<keyword evidence="1" id="KW-0472">Membrane</keyword>
<feature type="transmembrane region" description="Helical" evidence="1">
    <location>
        <begin position="51"/>
        <end position="70"/>
    </location>
</feature>
<keyword evidence="1" id="KW-1133">Transmembrane helix</keyword>